<dbReference type="Pfam" id="PF05011">
    <property type="entry name" value="DBR1"/>
    <property type="match status" value="1"/>
</dbReference>
<protein>
    <recommendedName>
        <fullName evidence="1">Lariat debranching enzyme C-terminal domain-containing protein</fullName>
    </recommendedName>
</protein>
<keyword evidence="3" id="KW-1185">Reference proteome</keyword>
<dbReference type="Pfam" id="PF00149">
    <property type="entry name" value="Metallophos"/>
    <property type="match status" value="1"/>
</dbReference>
<dbReference type="SMART" id="SM01124">
    <property type="entry name" value="DBR1"/>
    <property type="match status" value="1"/>
</dbReference>
<dbReference type="PANTHER" id="PTHR12849:SF0">
    <property type="entry name" value="LARIAT DEBRANCHING ENZYME"/>
    <property type="match status" value="1"/>
</dbReference>
<evidence type="ECO:0000259" key="1">
    <source>
        <dbReference type="SMART" id="SM01124"/>
    </source>
</evidence>
<dbReference type="RefSeq" id="XP_037142274.1">
    <property type="nucleotide sequence ID" value="XM_037286379.1"/>
</dbReference>
<dbReference type="SUPFAM" id="SSF56300">
    <property type="entry name" value="Metallo-dependent phosphatases"/>
    <property type="match status" value="1"/>
</dbReference>
<name>A0A7H9AW73_ZYGMR</name>
<evidence type="ECO:0000313" key="3">
    <source>
        <dbReference type="Proteomes" id="UP000509704"/>
    </source>
</evidence>
<dbReference type="GO" id="GO:0005634">
    <property type="term" value="C:nucleus"/>
    <property type="evidence" value="ECO:0007669"/>
    <property type="project" value="TreeGrafter"/>
</dbReference>
<gene>
    <name evidence="2" type="ORF">HG535_0A04870</name>
</gene>
<dbReference type="GO" id="GO:0008419">
    <property type="term" value="F:RNA lariat debranching enzyme activity"/>
    <property type="evidence" value="ECO:0007669"/>
    <property type="project" value="TreeGrafter"/>
</dbReference>
<accession>A0A7H9AW73</accession>
<dbReference type="AlphaFoldDB" id="A0A7H9AW73"/>
<dbReference type="InterPro" id="IPR029052">
    <property type="entry name" value="Metallo-depent_PP-like"/>
</dbReference>
<feature type="domain" description="Lariat debranching enzyme C-terminal" evidence="1">
    <location>
        <begin position="277"/>
        <end position="387"/>
    </location>
</feature>
<dbReference type="GeneID" id="59234182"/>
<dbReference type="GO" id="GO:0000398">
    <property type="term" value="P:mRNA splicing, via spliceosome"/>
    <property type="evidence" value="ECO:0007669"/>
    <property type="project" value="TreeGrafter"/>
</dbReference>
<proteinExistence type="predicted"/>
<evidence type="ECO:0000313" key="2">
    <source>
        <dbReference type="EMBL" id="QLG70546.1"/>
    </source>
</evidence>
<dbReference type="InterPro" id="IPR007708">
    <property type="entry name" value="DBR1_C"/>
</dbReference>
<sequence>MMVKIRIAVQGCCHGELRQVFDKVRQLNGSSPIDLLIILGDFQSIRDEDDFQSISIPPKYRKYGDFNNYYHDDSLKPPVMTLFIGGNHESMRHLMLLPHGGYVANNIYYMGYSNVIWYRGVRIGGISGIWKKWDFYKKRPNWNYLEENCRWNDKVRELYHTRESDILPLFMMCNSINKFDIMLSHDWPNGAVYEGNVQDILKKKPFFSRDIESRQLGSPRSWELLRQLKPRWWLSAHLHVKFEAEIKHISKRPIKKNDDELELQLSSDEDEKDDRKEKGDGDVLQSEQTTNFLALDKCLPRRKWLEIIEVESDESHKSYQDQDSFFYDPHFIACLQLLRKNQPISLNNMQYGKIPTDVDWQHYIVPRYVNGLQRQERLQTNEFEKKFFL</sequence>
<dbReference type="OrthoDB" id="407609at2759"/>
<dbReference type="EMBL" id="CP058604">
    <property type="protein sequence ID" value="QLG70546.1"/>
    <property type="molecule type" value="Genomic_DNA"/>
</dbReference>
<organism evidence="2 3">
    <name type="scientific">Zygotorulaspora mrakii</name>
    <name type="common">Zygosaccharomyces mrakii</name>
    <dbReference type="NCBI Taxonomy" id="42260"/>
    <lineage>
        <taxon>Eukaryota</taxon>
        <taxon>Fungi</taxon>
        <taxon>Dikarya</taxon>
        <taxon>Ascomycota</taxon>
        <taxon>Saccharomycotina</taxon>
        <taxon>Saccharomycetes</taxon>
        <taxon>Saccharomycetales</taxon>
        <taxon>Saccharomycetaceae</taxon>
        <taxon>Zygotorulaspora</taxon>
    </lineage>
</organism>
<dbReference type="PANTHER" id="PTHR12849">
    <property type="entry name" value="RNA LARIAT DEBRANCHING ENZYME"/>
    <property type="match status" value="1"/>
</dbReference>
<dbReference type="KEGG" id="zmk:HG535_0A04870"/>
<reference evidence="2 3" key="1">
    <citation type="submission" date="2020-07" db="EMBL/GenBank/DDBJ databases">
        <title>The yeast mating-type switching endonuclease HO is a domesticated member of an unorthodox homing genetic element family.</title>
        <authorList>
            <person name="Coughlan A.Y."/>
            <person name="Lombardi L."/>
            <person name="Braun-Galleani S."/>
            <person name="Martos A.R."/>
            <person name="Galeote V."/>
            <person name="Bigey F."/>
            <person name="Dequin S."/>
            <person name="Byrne K.P."/>
            <person name="Wolfe K.H."/>
        </authorList>
    </citation>
    <scope>NUCLEOTIDE SEQUENCE [LARGE SCALE GENOMIC DNA]</scope>
    <source>
        <strain evidence="2 3">NRRL Y-6702</strain>
    </source>
</reference>
<dbReference type="InterPro" id="IPR004843">
    <property type="entry name" value="Calcineurin-like_PHP"/>
</dbReference>
<dbReference type="Proteomes" id="UP000509704">
    <property type="component" value="Chromosome 1"/>
</dbReference>